<reference evidence="1" key="1">
    <citation type="submission" date="2013-12" db="EMBL/GenBank/DDBJ databases">
        <title>A Varibaculum cambriense genome reconstructed from a premature infant gut community with otherwise low bacterial novelty that shifts toward anaerobic metabolism during the third week of life.</title>
        <authorList>
            <person name="Brown C.T."/>
            <person name="Sharon I."/>
            <person name="Thomas B.C."/>
            <person name="Castelle C.J."/>
            <person name="Morowitz M.J."/>
            <person name="Banfield J.F."/>
        </authorList>
    </citation>
    <scope>NUCLEOTIDE SEQUENCE</scope>
</reference>
<feature type="non-terminal residue" evidence="1">
    <location>
        <position position="1"/>
    </location>
</feature>
<sequence length="83" mass="9787">DVWNVGVKWGDYKINKKNSWDIRLDYFDQAKNAPVFKTQKYESNDLLKKTRYEGYKAWQLGASYAPEKNIGINAYYGFHAKTQ</sequence>
<organism evidence="1">
    <name type="scientific">human gut metagenome</name>
    <dbReference type="NCBI Taxonomy" id="408170"/>
    <lineage>
        <taxon>unclassified sequences</taxon>
        <taxon>metagenomes</taxon>
        <taxon>organismal metagenomes</taxon>
    </lineage>
</organism>
<comment type="caution">
    <text evidence="1">The sequence shown here is derived from an EMBL/GenBank/DDBJ whole genome shotgun (WGS) entry which is preliminary data.</text>
</comment>
<name>W1YS60_9ZZZZ</name>
<accession>W1YS60</accession>
<dbReference type="EMBL" id="AZMM01000703">
    <property type="protein sequence ID" value="ETJ45297.1"/>
    <property type="molecule type" value="Genomic_DNA"/>
</dbReference>
<evidence type="ECO:0000313" key="1">
    <source>
        <dbReference type="EMBL" id="ETJ45297.1"/>
    </source>
</evidence>
<feature type="non-terminal residue" evidence="1">
    <location>
        <position position="83"/>
    </location>
</feature>
<protein>
    <submittedName>
        <fullName evidence="1">S-layer protein</fullName>
    </submittedName>
</protein>
<gene>
    <name evidence="1" type="ORF">Q604_UNBC00703G0001</name>
</gene>
<dbReference type="AlphaFoldDB" id="W1YS60"/>
<proteinExistence type="predicted"/>